<evidence type="ECO:0000313" key="3">
    <source>
        <dbReference type="Proteomes" id="UP000799423"/>
    </source>
</evidence>
<name>A0A6A7B2U9_9PLEO</name>
<feature type="region of interest" description="Disordered" evidence="1">
    <location>
        <begin position="139"/>
        <end position="161"/>
    </location>
</feature>
<evidence type="ECO:0000256" key="1">
    <source>
        <dbReference type="SAM" id="MobiDB-lite"/>
    </source>
</evidence>
<proteinExistence type="predicted"/>
<keyword evidence="3" id="KW-1185">Reference proteome</keyword>
<dbReference type="EMBL" id="MU006316">
    <property type="protein sequence ID" value="KAF2848659.1"/>
    <property type="molecule type" value="Genomic_DNA"/>
</dbReference>
<reference evidence="2" key="1">
    <citation type="submission" date="2020-01" db="EMBL/GenBank/DDBJ databases">
        <authorList>
            <consortium name="DOE Joint Genome Institute"/>
            <person name="Haridas S."/>
            <person name="Albert R."/>
            <person name="Binder M."/>
            <person name="Bloem J."/>
            <person name="Labutti K."/>
            <person name="Salamov A."/>
            <person name="Andreopoulos B."/>
            <person name="Baker S.E."/>
            <person name="Barry K."/>
            <person name="Bills G."/>
            <person name="Bluhm B.H."/>
            <person name="Cannon C."/>
            <person name="Castanera R."/>
            <person name="Culley D.E."/>
            <person name="Daum C."/>
            <person name="Ezra D."/>
            <person name="Gonzalez J.B."/>
            <person name="Henrissat B."/>
            <person name="Kuo A."/>
            <person name="Liang C."/>
            <person name="Lipzen A."/>
            <person name="Lutzoni F."/>
            <person name="Magnuson J."/>
            <person name="Mondo S."/>
            <person name="Nolan M."/>
            <person name="Ohm R."/>
            <person name="Pangilinan J."/>
            <person name="Park H.-J."/>
            <person name="Ramirez L."/>
            <person name="Alfaro M."/>
            <person name="Sun H."/>
            <person name="Tritt A."/>
            <person name="Yoshinaga Y."/>
            <person name="Zwiers L.-H."/>
            <person name="Turgeon B.G."/>
            <person name="Goodwin S.B."/>
            <person name="Spatafora J.W."/>
            <person name="Crous P.W."/>
            <person name="Grigoriev I.V."/>
        </authorList>
    </citation>
    <scope>NUCLEOTIDE SEQUENCE</scope>
    <source>
        <strain evidence="2">IPT5</strain>
    </source>
</reference>
<protein>
    <submittedName>
        <fullName evidence="2">Uncharacterized protein</fullName>
    </submittedName>
</protein>
<dbReference type="AlphaFoldDB" id="A0A6A7B2U9"/>
<evidence type="ECO:0000313" key="2">
    <source>
        <dbReference type="EMBL" id="KAF2848659.1"/>
    </source>
</evidence>
<feature type="compositionally biased region" description="Low complexity" evidence="1">
    <location>
        <begin position="139"/>
        <end position="148"/>
    </location>
</feature>
<feature type="region of interest" description="Disordered" evidence="1">
    <location>
        <begin position="1"/>
        <end position="28"/>
    </location>
</feature>
<dbReference type="Proteomes" id="UP000799423">
    <property type="component" value="Unassembled WGS sequence"/>
</dbReference>
<accession>A0A6A7B2U9</accession>
<sequence>MACVSTSVPAAASSAPGRDAHTGPAMRRRGRALRHRVVNRGQHVRVIRHLARVWWPVRRWHPHQPRCIRPSGWREAAAARQISPQHKLAHSHSPPGRHDPSFANTALCGVAVRGVCYRRIREARVSTLDAPVGCTDIGPASAQSASATPMPPQQPTPSSAPPAPFSVDTVILFAQRACARLIDAAQLLESGLAAAPVLQQPACASRTNACWALLLLTDRNSRPCHSSIPIHKTVPSYPDICSSSRSLPS</sequence>
<feature type="compositionally biased region" description="Pro residues" evidence="1">
    <location>
        <begin position="149"/>
        <end position="161"/>
    </location>
</feature>
<feature type="compositionally biased region" description="Low complexity" evidence="1">
    <location>
        <begin position="1"/>
        <end position="16"/>
    </location>
</feature>
<gene>
    <name evidence="2" type="ORF">T440DRAFT_480721</name>
</gene>
<organism evidence="2 3">
    <name type="scientific">Plenodomus tracheiphilus IPT5</name>
    <dbReference type="NCBI Taxonomy" id="1408161"/>
    <lineage>
        <taxon>Eukaryota</taxon>
        <taxon>Fungi</taxon>
        <taxon>Dikarya</taxon>
        <taxon>Ascomycota</taxon>
        <taxon>Pezizomycotina</taxon>
        <taxon>Dothideomycetes</taxon>
        <taxon>Pleosporomycetidae</taxon>
        <taxon>Pleosporales</taxon>
        <taxon>Pleosporineae</taxon>
        <taxon>Leptosphaeriaceae</taxon>
        <taxon>Plenodomus</taxon>
    </lineage>
</organism>